<feature type="domain" description="Rhodanese" evidence="12">
    <location>
        <begin position="40"/>
        <end position="158"/>
    </location>
</feature>
<evidence type="ECO:0000256" key="5">
    <source>
        <dbReference type="ARBA" id="ARBA00022912"/>
    </source>
</evidence>
<dbReference type="PANTHER" id="PTHR10159">
    <property type="entry name" value="DUAL SPECIFICITY PROTEIN PHOSPHATASE"/>
    <property type="match status" value="1"/>
</dbReference>
<evidence type="ECO:0000256" key="3">
    <source>
        <dbReference type="ARBA" id="ARBA00022490"/>
    </source>
</evidence>
<dbReference type="GO" id="GO:0033550">
    <property type="term" value="F:MAP kinase tyrosine phosphatase activity"/>
    <property type="evidence" value="ECO:0007669"/>
    <property type="project" value="TreeGrafter"/>
</dbReference>
<dbReference type="SUPFAM" id="SSF52799">
    <property type="entry name" value="(Phosphotyrosine protein) phosphatases II"/>
    <property type="match status" value="1"/>
</dbReference>
<evidence type="ECO:0000256" key="1">
    <source>
        <dbReference type="ARBA" id="ARBA00004496"/>
    </source>
</evidence>
<dbReference type="InterPro" id="IPR000340">
    <property type="entry name" value="Dual-sp_phosphatase_cat-dom"/>
</dbReference>
<dbReference type="GO" id="GO:0005829">
    <property type="term" value="C:cytosol"/>
    <property type="evidence" value="ECO:0007669"/>
    <property type="project" value="TreeGrafter"/>
</dbReference>
<comment type="subcellular location">
    <subcellularLocation>
        <location evidence="1">Cytoplasm</location>
    </subcellularLocation>
</comment>
<organism evidence="13 14">
    <name type="scientific">Eptatretus burgeri</name>
    <name type="common">Inshore hagfish</name>
    <dbReference type="NCBI Taxonomy" id="7764"/>
    <lineage>
        <taxon>Eukaryota</taxon>
        <taxon>Metazoa</taxon>
        <taxon>Chordata</taxon>
        <taxon>Craniata</taxon>
        <taxon>Vertebrata</taxon>
        <taxon>Cyclostomata</taxon>
        <taxon>Myxini</taxon>
        <taxon>Myxiniformes</taxon>
        <taxon>Myxinidae</taxon>
        <taxon>Eptatretinae</taxon>
        <taxon>Eptatretus</taxon>
    </lineage>
</organism>
<dbReference type="GO" id="GO:0017017">
    <property type="term" value="F:MAP kinase tyrosine/serine/threonine phosphatase activity"/>
    <property type="evidence" value="ECO:0007669"/>
    <property type="project" value="InterPro"/>
</dbReference>
<evidence type="ECO:0000259" key="12">
    <source>
        <dbReference type="PROSITE" id="PS50206"/>
    </source>
</evidence>
<dbReference type="InterPro" id="IPR000387">
    <property type="entry name" value="Tyr_Pase_dom"/>
</dbReference>
<evidence type="ECO:0000259" key="10">
    <source>
        <dbReference type="PROSITE" id="PS50054"/>
    </source>
</evidence>
<dbReference type="PRINTS" id="PR01764">
    <property type="entry name" value="MAPKPHPHTASE"/>
</dbReference>
<keyword evidence="4 8" id="KW-0378">Hydrolase</keyword>
<dbReference type="Pfam" id="PF00581">
    <property type="entry name" value="Rhodanese"/>
    <property type="match status" value="1"/>
</dbReference>
<dbReference type="PROSITE" id="PS50056">
    <property type="entry name" value="TYR_PHOSPHATASE_2"/>
    <property type="match status" value="1"/>
</dbReference>
<dbReference type="EC" id="3.1.3.48" evidence="8"/>
<dbReference type="PROSITE" id="PS50054">
    <property type="entry name" value="TYR_PHOSPHATASE_DUAL"/>
    <property type="match status" value="1"/>
</dbReference>
<dbReference type="InterPro" id="IPR008343">
    <property type="entry name" value="MKP"/>
</dbReference>
<dbReference type="CDD" id="cd01446">
    <property type="entry name" value="DSP_MapKP"/>
    <property type="match status" value="1"/>
</dbReference>
<name>A0A8C4WYD5_EPTBU</name>
<dbReference type="Pfam" id="PF00782">
    <property type="entry name" value="DSPc"/>
    <property type="match status" value="1"/>
</dbReference>
<comment type="catalytic activity">
    <reaction evidence="8">
        <text>O-phospho-L-threonyl-[protein] + H2O = L-threonyl-[protein] + phosphate</text>
        <dbReference type="Rhea" id="RHEA:47004"/>
        <dbReference type="Rhea" id="RHEA-COMP:11060"/>
        <dbReference type="Rhea" id="RHEA-COMP:11605"/>
        <dbReference type="ChEBI" id="CHEBI:15377"/>
        <dbReference type="ChEBI" id="CHEBI:30013"/>
        <dbReference type="ChEBI" id="CHEBI:43474"/>
        <dbReference type="ChEBI" id="CHEBI:61977"/>
        <dbReference type="EC" id="3.1.3.16"/>
    </reaction>
</comment>
<dbReference type="InterPro" id="IPR029021">
    <property type="entry name" value="Prot-tyrosine_phosphatase-like"/>
</dbReference>
<dbReference type="PIRSF" id="PIRSF000939">
    <property type="entry name" value="MAPK_Ptase"/>
    <property type="match status" value="1"/>
</dbReference>
<dbReference type="GO" id="GO:0008330">
    <property type="term" value="F:protein tyrosine/threonine phosphatase activity"/>
    <property type="evidence" value="ECO:0007669"/>
    <property type="project" value="TreeGrafter"/>
</dbReference>
<evidence type="ECO:0000256" key="2">
    <source>
        <dbReference type="ARBA" id="ARBA00008601"/>
    </source>
</evidence>
<evidence type="ECO:0000256" key="6">
    <source>
        <dbReference type="ARBA" id="ARBA00047761"/>
    </source>
</evidence>
<accession>A0A8C4WYD5</accession>
<dbReference type="PROSITE" id="PS50206">
    <property type="entry name" value="RHODANESE_3"/>
    <property type="match status" value="1"/>
</dbReference>
<dbReference type="Proteomes" id="UP000694388">
    <property type="component" value="Unplaced"/>
</dbReference>
<dbReference type="Ensembl" id="ENSEBUT00000020477.1">
    <property type="protein sequence ID" value="ENSEBUP00000019901.1"/>
    <property type="gene ID" value="ENSEBUG00000012356.1"/>
</dbReference>
<dbReference type="GO" id="GO:0004722">
    <property type="term" value="F:protein serine/threonine phosphatase activity"/>
    <property type="evidence" value="ECO:0007669"/>
    <property type="project" value="UniProtKB-EC"/>
</dbReference>
<sequence>MISPQAVDPAWRVSAALADIMSARGKSPDWLREQLECGCESRGLLLLDCRSRESFESARIDSAISVSLPSLMLRRLKTGSLPLRALLAGGDVDDKERFAQRCRSDTVLVDGNSGDDPESSPGALLSLLLQRLVADGCSAHYLEGGFTRFRALFPDHCDVGSDGSSLGSGTSPPANLPILGLGSLRLGSSDCSDVESDPDSSNGSGGIPARSFPVEILPYLYLGCARDSTNLEALAAHGIRYILNVTPNVPNAFEGAGGFVYKQIPVPDHWSQNLSQFFPEAIAFIDEARKKKCGVLVHCLAGISRSVTVTVAYLMQTLNLSLNDAYELVRRKKANISPNFNFLGQLMDFEHTLRLGSPPCDNRPAEQPSTLFFTTPTNHNVFRLGS</sequence>
<keyword evidence="3" id="KW-0963">Cytoplasm</keyword>
<dbReference type="InterPro" id="IPR036873">
    <property type="entry name" value="Rhodanese-like_dom_sf"/>
</dbReference>
<keyword evidence="5 8" id="KW-0904">Protein phosphatase</keyword>
<dbReference type="SMART" id="SM00450">
    <property type="entry name" value="RHOD"/>
    <property type="match status" value="1"/>
</dbReference>
<evidence type="ECO:0000313" key="14">
    <source>
        <dbReference type="Proteomes" id="UP000694388"/>
    </source>
</evidence>
<keyword evidence="14" id="KW-1185">Reference proteome</keyword>
<evidence type="ECO:0000259" key="11">
    <source>
        <dbReference type="PROSITE" id="PS50056"/>
    </source>
</evidence>
<evidence type="ECO:0000256" key="9">
    <source>
        <dbReference type="PIRSR" id="PIRSR000939-1"/>
    </source>
</evidence>
<dbReference type="OMA" id="SADWQDS"/>
<comment type="similarity">
    <text evidence="2 8">Belongs to the protein-tyrosine phosphatase family. Non-receptor class dual specificity subfamily.</text>
</comment>
<dbReference type="GeneTree" id="ENSGT00940000158342"/>
<dbReference type="AlphaFoldDB" id="A0A8C4WYD5"/>
<evidence type="ECO:0000256" key="4">
    <source>
        <dbReference type="ARBA" id="ARBA00022801"/>
    </source>
</evidence>
<evidence type="ECO:0000256" key="8">
    <source>
        <dbReference type="PIRNR" id="PIRNR000939"/>
    </source>
</evidence>
<evidence type="ECO:0000256" key="7">
    <source>
        <dbReference type="ARBA" id="ARBA00051722"/>
    </source>
</evidence>
<dbReference type="InterPro" id="IPR001763">
    <property type="entry name" value="Rhodanese-like_dom"/>
</dbReference>
<feature type="active site" description="Phosphocysteine intermediate" evidence="9">
    <location>
        <position position="299"/>
    </location>
</feature>
<dbReference type="CDD" id="cd14566">
    <property type="entry name" value="DSP_MKP_classII"/>
    <property type="match status" value="1"/>
</dbReference>
<dbReference type="SMART" id="SM00195">
    <property type="entry name" value="DSPc"/>
    <property type="match status" value="1"/>
</dbReference>
<dbReference type="Gene3D" id="3.40.250.10">
    <property type="entry name" value="Rhodanese-like domain"/>
    <property type="match status" value="1"/>
</dbReference>
<dbReference type="SUPFAM" id="SSF52821">
    <property type="entry name" value="Rhodanese/Cell cycle control phosphatase"/>
    <property type="match status" value="1"/>
</dbReference>
<feature type="domain" description="Tyrosine-protein phosphatase" evidence="10">
    <location>
        <begin position="212"/>
        <end position="355"/>
    </location>
</feature>
<protein>
    <recommendedName>
        <fullName evidence="8">Dual specificity protein phosphatase</fullName>
        <ecNumber evidence="8">3.1.3.16</ecNumber>
        <ecNumber evidence="8">3.1.3.48</ecNumber>
    </recommendedName>
</protein>
<reference evidence="13" key="1">
    <citation type="submission" date="2025-08" db="UniProtKB">
        <authorList>
            <consortium name="Ensembl"/>
        </authorList>
    </citation>
    <scope>IDENTIFICATION</scope>
</reference>
<dbReference type="FunFam" id="3.90.190.10:FF:000011">
    <property type="entry name" value="Dual specificity phosphatase 6"/>
    <property type="match status" value="1"/>
</dbReference>
<feature type="domain" description="Tyrosine specific protein phosphatases" evidence="11">
    <location>
        <begin position="276"/>
        <end position="336"/>
    </location>
</feature>
<reference evidence="13" key="2">
    <citation type="submission" date="2025-09" db="UniProtKB">
        <authorList>
            <consortium name="Ensembl"/>
        </authorList>
    </citation>
    <scope>IDENTIFICATION</scope>
</reference>
<dbReference type="InterPro" id="IPR020422">
    <property type="entry name" value="TYR_PHOSPHATASE_DUAL_dom"/>
</dbReference>
<dbReference type="Gene3D" id="3.90.190.10">
    <property type="entry name" value="Protein tyrosine phosphatase superfamily"/>
    <property type="match status" value="1"/>
</dbReference>
<dbReference type="GO" id="GO:0043409">
    <property type="term" value="P:negative regulation of MAPK cascade"/>
    <property type="evidence" value="ECO:0007669"/>
    <property type="project" value="TreeGrafter"/>
</dbReference>
<evidence type="ECO:0000313" key="13">
    <source>
        <dbReference type="Ensembl" id="ENSEBUP00000019901.1"/>
    </source>
</evidence>
<dbReference type="PANTHER" id="PTHR10159:SF519">
    <property type="entry name" value="DUAL SPECIFICITY PROTEIN PHOSPHATASE MPK3"/>
    <property type="match status" value="1"/>
</dbReference>
<comment type="catalytic activity">
    <reaction evidence="7 8">
        <text>O-phospho-L-tyrosyl-[protein] + H2O = L-tyrosyl-[protein] + phosphate</text>
        <dbReference type="Rhea" id="RHEA:10684"/>
        <dbReference type="Rhea" id="RHEA-COMP:10136"/>
        <dbReference type="Rhea" id="RHEA-COMP:20101"/>
        <dbReference type="ChEBI" id="CHEBI:15377"/>
        <dbReference type="ChEBI" id="CHEBI:43474"/>
        <dbReference type="ChEBI" id="CHEBI:46858"/>
        <dbReference type="ChEBI" id="CHEBI:61978"/>
        <dbReference type="EC" id="3.1.3.48"/>
    </reaction>
</comment>
<proteinExistence type="inferred from homology"/>
<dbReference type="EC" id="3.1.3.16" evidence="8"/>
<comment type="catalytic activity">
    <reaction evidence="6">
        <text>O-phospho-L-seryl-[protein] + H2O = L-seryl-[protein] + phosphate</text>
        <dbReference type="Rhea" id="RHEA:20629"/>
        <dbReference type="Rhea" id="RHEA-COMP:9863"/>
        <dbReference type="Rhea" id="RHEA-COMP:11604"/>
        <dbReference type="ChEBI" id="CHEBI:15377"/>
        <dbReference type="ChEBI" id="CHEBI:29999"/>
        <dbReference type="ChEBI" id="CHEBI:43474"/>
        <dbReference type="ChEBI" id="CHEBI:83421"/>
        <dbReference type="EC" id="3.1.3.16"/>
    </reaction>
</comment>